<organism evidence="2">
    <name type="scientific">Magnetospirillum gryphiswaldense</name>
    <dbReference type="NCBI Taxonomy" id="55518"/>
    <lineage>
        <taxon>Bacteria</taxon>
        <taxon>Pseudomonadati</taxon>
        <taxon>Pseudomonadota</taxon>
        <taxon>Alphaproteobacteria</taxon>
        <taxon>Rhodospirillales</taxon>
        <taxon>Rhodospirillaceae</taxon>
        <taxon>Magnetospirillum</taxon>
    </lineage>
</organism>
<evidence type="ECO:0000256" key="1">
    <source>
        <dbReference type="SAM" id="MobiDB-lite"/>
    </source>
</evidence>
<protein>
    <submittedName>
        <fullName evidence="2">Uncharacterized protein</fullName>
    </submittedName>
</protein>
<feature type="region of interest" description="Disordered" evidence="1">
    <location>
        <begin position="366"/>
        <end position="399"/>
    </location>
</feature>
<accession>A0A9P1NFZ7</accession>
<dbReference type="EMBL" id="CU459004">
    <property type="protein sequence ID" value="CAM78230.1"/>
    <property type="molecule type" value="Genomic_DNA"/>
</dbReference>
<sequence length="399" mass="44103">MHKSEYMRSLYEASFHASHALGSQSRTLEAAIVEARKKHAPALIGASLERYRPSQQEDRPVAVVCTRRQRGPSRRMVQQRRAAHARARWPWKLQTQWPWTDAEVCLIDVLLFLGGASGEFDVYRSELENRAGVRPSTQRAAEAKLRDLGMLEVVENRREYDRNDANSYQLKGVLKEAARILWVRRGEGTKLCAPFGGVENLQPHTSPTLALPTLLKRTPGRRPPVTPEPKARAERFDHIATGVPTSPQSGEVCKLLGRNEQAKPAAANAAGDGVAETVALDLIRSFLPEVAPAEAPPDNVDDALALADRLQRTYAPTLWPHVWRAWRKRWGLTAALAVLETGLMRRGGQIETSGAQYLSGILGRNRRQAPAPEATLQAMRASRRAPGLALGRSGRGARS</sequence>
<gene>
    <name evidence="2" type="ORF">MGR_P0001</name>
</gene>
<proteinExistence type="predicted"/>
<dbReference type="AlphaFoldDB" id="A0A9P1NFZ7"/>
<name>A0A9P1NFZ7_9PROT</name>
<reference evidence="2" key="1">
    <citation type="journal article" date="2007" name="J. Bacteriol.">
        <title>Comparative genome analysis of four magnetotactic bacteria reveals a complex set of group-specific genes implicated in magnetosome biomineralization and function.</title>
        <authorList>
            <person name="Richter M."/>
            <person name="Kube M."/>
            <person name="Bazylinski D.A."/>
            <person name="Lombardot T."/>
            <person name="Gloeckner F.O."/>
            <person name="Reinhardt R."/>
            <person name="Schueler D."/>
        </authorList>
    </citation>
    <scope>NUCLEOTIDE SEQUENCE</scope>
    <source>
        <strain evidence="2">MSR-1</strain>
    </source>
</reference>
<evidence type="ECO:0000313" key="2">
    <source>
        <dbReference type="EMBL" id="CAM78230.1"/>
    </source>
</evidence>